<comment type="caution">
    <text evidence="1">The sequence shown here is derived from an EMBL/GenBank/DDBJ whole genome shotgun (WGS) entry which is preliminary data.</text>
</comment>
<gene>
    <name evidence="1" type="ORF">S03H2_33322</name>
</gene>
<dbReference type="EMBL" id="BARU01020275">
    <property type="protein sequence ID" value="GAH61444.1"/>
    <property type="molecule type" value="Genomic_DNA"/>
</dbReference>
<evidence type="ECO:0000313" key="1">
    <source>
        <dbReference type="EMBL" id="GAH61444.1"/>
    </source>
</evidence>
<feature type="non-terminal residue" evidence="1">
    <location>
        <position position="1"/>
    </location>
</feature>
<accession>X1I5S0</accession>
<sequence length="33" mass="3675">SLLFNFTLENTFPLFLQLSKNSLGIITACEDAN</sequence>
<protein>
    <submittedName>
        <fullName evidence="1">Uncharacterized protein</fullName>
    </submittedName>
</protein>
<reference evidence="1" key="1">
    <citation type="journal article" date="2014" name="Front. Microbiol.">
        <title>High frequency of phylogenetically diverse reductive dehalogenase-homologous genes in deep subseafloor sedimentary metagenomes.</title>
        <authorList>
            <person name="Kawai M."/>
            <person name="Futagami T."/>
            <person name="Toyoda A."/>
            <person name="Takaki Y."/>
            <person name="Nishi S."/>
            <person name="Hori S."/>
            <person name="Arai W."/>
            <person name="Tsubouchi T."/>
            <person name="Morono Y."/>
            <person name="Uchiyama I."/>
            <person name="Ito T."/>
            <person name="Fujiyama A."/>
            <person name="Inagaki F."/>
            <person name="Takami H."/>
        </authorList>
    </citation>
    <scope>NUCLEOTIDE SEQUENCE</scope>
    <source>
        <strain evidence="1">Expedition CK06-06</strain>
    </source>
</reference>
<name>X1I5S0_9ZZZZ</name>
<proteinExistence type="predicted"/>
<organism evidence="1">
    <name type="scientific">marine sediment metagenome</name>
    <dbReference type="NCBI Taxonomy" id="412755"/>
    <lineage>
        <taxon>unclassified sequences</taxon>
        <taxon>metagenomes</taxon>
        <taxon>ecological metagenomes</taxon>
    </lineage>
</organism>
<dbReference type="AlphaFoldDB" id="X1I5S0"/>